<evidence type="ECO:0000313" key="5">
    <source>
        <dbReference type="Proteomes" id="UP000032180"/>
    </source>
</evidence>
<dbReference type="Pfam" id="PF04504">
    <property type="entry name" value="GeBP-like_DBD"/>
    <property type="match status" value="1"/>
</dbReference>
<feature type="compositionally biased region" description="Low complexity" evidence="2">
    <location>
        <begin position="23"/>
        <end position="32"/>
    </location>
</feature>
<dbReference type="InterPro" id="IPR007592">
    <property type="entry name" value="GEBP"/>
</dbReference>
<dbReference type="eggNOG" id="ENOG502SR0F">
    <property type="taxonomic scope" value="Eukaryota"/>
</dbReference>
<dbReference type="Proteomes" id="UP000032180">
    <property type="component" value="Chromosome 6"/>
</dbReference>
<evidence type="ECO:0000259" key="3">
    <source>
        <dbReference type="Pfam" id="PF04504"/>
    </source>
</evidence>
<dbReference type="GO" id="GO:0005634">
    <property type="term" value="C:nucleus"/>
    <property type="evidence" value="ECO:0007669"/>
    <property type="project" value="TreeGrafter"/>
</dbReference>
<feature type="domain" description="Glabrous enhancer-binding protein-like DBD" evidence="3">
    <location>
        <begin position="82"/>
        <end position="169"/>
    </location>
</feature>
<comment type="similarity">
    <text evidence="1">Belongs to the GeBP family.</text>
</comment>
<protein>
    <recommendedName>
        <fullName evidence="3">Glabrous enhancer-binding protein-like DBD domain-containing protein</fullName>
    </recommendedName>
</protein>
<dbReference type="PANTHER" id="PTHR31662">
    <property type="entry name" value="BNAANNG10740D PROTEIN-RELATED"/>
    <property type="match status" value="1"/>
</dbReference>
<dbReference type="InterPro" id="IPR053932">
    <property type="entry name" value="GeBP-like_DBD"/>
</dbReference>
<sequence>MEGADAAVAPLHPSSPRSKKRSSASASASASSSRRRPTTSRRRPTANPSLGVVYASASRHSERKRKPVALAAHGSGSGGAVQKLWTGADEVALLAGAVAFRRKHGYAPRLPDMGALYKSIRRSISSHIDKDKVYYKLKRVKSRFQHATPRPNANPHEIQVRVLCEELWGGELAAPVADREAGEGRDAYVGRDLDFAARLPVVSDVLGEYWRKNGRVLSGLSLKKGLARVGPEEGREVETKWRQQLEAETQIQGQRHELAKEVCAMLMDAVRGLGP</sequence>
<evidence type="ECO:0000256" key="1">
    <source>
        <dbReference type="ARBA" id="ARBA00010820"/>
    </source>
</evidence>
<dbReference type="STRING" id="77586.A0A0D9WN51"/>
<dbReference type="Gramene" id="LPERR06G06340.1">
    <property type="protein sequence ID" value="LPERR06G06340.1"/>
    <property type="gene ID" value="LPERR06G06340"/>
</dbReference>
<dbReference type="PANTHER" id="PTHR31662:SF28">
    <property type="entry name" value="MYB_SANT-LIKE DOMAIN-CONTAINING PROTEIN"/>
    <property type="match status" value="1"/>
</dbReference>
<feature type="compositionally biased region" description="Basic residues" evidence="2">
    <location>
        <begin position="33"/>
        <end position="44"/>
    </location>
</feature>
<dbReference type="GO" id="GO:0006355">
    <property type="term" value="P:regulation of DNA-templated transcription"/>
    <property type="evidence" value="ECO:0007669"/>
    <property type="project" value="InterPro"/>
</dbReference>
<dbReference type="EnsemblPlants" id="LPERR06G06340.1">
    <property type="protein sequence ID" value="LPERR06G06340.1"/>
    <property type="gene ID" value="LPERR06G06340"/>
</dbReference>
<evidence type="ECO:0000313" key="4">
    <source>
        <dbReference type="EnsemblPlants" id="LPERR06G06340.1"/>
    </source>
</evidence>
<accession>A0A0D9WN51</accession>
<name>A0A0D9WN51_9ORYZ</name>
<reference evidence="5" key="2">
    <citation type="submission" date="2013-12" db="EMBL/GenBank/DDBJ databases">
        <authorList>
            <person name="Yu Y."/>
            <person name="Lee S."/>
            <person name="de Baynast K."/>
            <person name="Wissotski M."/>
            <person name="Liu L."/>
            <person name="Talag J."/>
            <person name="Goicoechea J."/>
            <person name="Angelova A."/>
            <person name="Jetty R."/>
            <person name="Kudrna D."/>
            <person name="Golser W."/>
            <person name="Rivera L."/>
            <person name="Zhang J."/>
            <person name="Wing R."/>
        </authorList>
    </citation>
    <scope>NUCLEOTIDE SEQUENCE</scope>
</reference>
<dbReference type="AlphaFoldDB" id="A0A0D9WN51"/>
<reference evidence="4" key="3">
    <citation type="submission" date="2015-04" db="UniProtKB">
        <authorList>
            <consortium name="EnsemblPlants"/>
        </authorList>
    </citation>
    <scope>IDENTIFICATION</scope>
</reference>
<reference evidence="4 5" key="1">
    <citation type="submission" date="2012-08" db="EMBL/GenBank/DDBJ databases">
        <title>Oryza genome evolution.</title>
        <authorList>
            <person name="Wing R.A."/>
        </authorList>
    </citation>
    <scope>NUCLEOTIDE SEQUENCE</scope>
</reference>
<organism evidence="4 5">
    <name type="scientific">Leersia perrieri</name>
    <dbReference type="NCBI Taxonomy" id="77586"/>
    <lineage>
        <taxon>Eukaryota</taxon>
        <taxon>Viridiplantae</taxon>
        <taxon>Streptophyta</taxon>
        <taxon>Embryophyta</taxon>
        <taxon>Tracheophyta</taxon>
        <taxon>Spermatophyta</taxon>
        <taxon>Magnoliopsida</taxon>
        <taxon>Liliopsida</taxon>
        <taxon>Poales</taxon>
        <taxon>Poaceae</taxon>
        <taxon>BOP clade</taxon>
        <taxon>Oryzoideae</taxon>
        <taxon>Oryzeae</taxon>
        <taxon>Oryzinae</taxon>
        <taxon>Leersia</taxon>
    </lineage>
</organism>
<proteinExistence type="inferred from homology"/>
<dbReference type="HOGENOM" id="CLU_058547_0_0_1"/>
<evidence type="ECO:0000256" key="2">
    <source>
        <dbReference type="SAM" id="MobiDB-lite"/>
    </source>
</evidence>
<keyword evidence="5" id="KW-1185">Reference proteome</keyword>
<feature type="region of interest" description="Disordered" evidence="2">
    <location>
        <begin position="1"/>
        <end position="79"/>
    </location>
</feature>